<dbReference type="OrthoDB" id="5296765at2"/>
<keyword evidence="2" id="KW-0547">Nucleotide-binding</keyword>
<reference evidence="6 7" key="1">
    <citation type="journal article" date="2014" name="Int. J. Syst. Evol. Microbiol.">
        <title>Brachybacterium ginsengisoli sp. nov., isolated from soil of a ginseng field.</title>
        <authorList>
            <person name="Hoang V.A."/>
            <person name="Kim Y.J."/>
            <person name="Nguyen N.L."/>
            <person name="Yang D.C."/>
        </authorList>
    </citation>
    <scope>NUCLEOTIDE SEQUENCE [LARGE SCALE GENOMIC DNA]</scope>
    <source>
        <strain evidence="6 7">DCY80</strain>
    </source>
</reference>
<dbReference type="PROSITE" id="PS00211">
    <property type="entry name" value="ABC_TRANSPORTER_1"/>
    <property type="match status" value="1"/>
</dbReference>
<name>A0A291H0F0_9MICO</name>
<dbReference type="InterPro" id="IPR003593">
    <property type="entry name" value="AAA+_ATPase"/>
</dbReference>
<dbReference type="PANTHER" id="PTHR42794">
    <property type="entry name" value="HEMIN IMPORT ATP-BINDING PROTEIN HMUV"/>
    <property type="match status" value="1"/>
</dbReference>
<dbReference type="SUPFAM" id="SSF52540">
    <property type="entry name" value="P-loop containing nucleoside triphosphate hydrolases"/>
    <property type="match status" value="1"/>
</dbReference>
<dbReference type="CDD" id="cd03214">
    <property type="entry name" value="ABC_Iron-Siderophores_B12_Hemin"/>
    <property type="match status" value="1"/>
</dbReference>
<evidence type="ECO:0000313" key="7">
    <source>
        <dbReference type="Proteomes" id="UP000217889"/>
    </source>
</evidence>
<dbReference type="AlphaFoldDB" id="A0A291H0F0"/>
<dbReference type="FunFam" id="3.40.50.300:FF:000134">
    <property type="entry name" value="Iron-enterobactin ABC transporter ATP-binding protein"/>
    <property type="match status" value="1"/>
</dbReference>
<dbReference type="Pfam" id="PF00005">
    <property type="entry name" value="ABC_tran"/>
    <property type="match status" value="1"/>
</dbReference>
<keyword evidence="3" id="KW-0067">ATP-binding</keyword>
<dbReference type="GO" id="GO:0005524">
    <property type="term" value="F:ATP binding"/>
    <property type="evidence" value="ECO:0007669"/>
    <property type="project" value="UniProtKB-KW"/>
</dbReference>
<dbReference type="EMBL" id="CP023564">
    <property type="protein sequence ID" value="ATG55933.1"/>
    <property type="molecule type" value="Genomic_DNA"/>
</dbReference>
<protein>
    <submittedName>
        <fullName evidence="6">Histidinol phosphatase</fullName>
    </submittedName>
</protein>
<evidence type="ECO:0000256" key="1">
    <source>
        <dbReference type="ARBA" id="ARBA00022448"/>
    </source>
</evidence>
<keyword evidence="7" id="KW-1185">Reference proteome</keyword>
<evidence type="ECO:0000313" key="6">
    <source>
        <dbReference type="EMBL" id="ATG55933.1"/>
    </source>
</evidence>
<dbReference type="Gene3D" id="3.40.50.300">
    <property type="entry name" value="P-loop containing nucleotide triphosphate hydrolases"/>
    <property type="match status" value="1"/>
</dbReference>
<evidence type="ECO:0000256" key="2">
    <source>
        <dbReference type="ARBA" id="ARBA00022741"/>
    </source>
</evidence>
<accession>A0A291H0F0</accession>
<dbReference type="SMART" id="SM00382">
    <property type="entry name" value="AAA"/>
    <property type="match status" value="1"/>
</dbReference>
<dbReference type="Proteomes" id="UP000217889">
    <property type="component" value="Chromosome"/>
</dbReference>
<proteinExistence type="predicted"/>
<evidence type="ECO:0000256" key="3">
    <source>
        <dbReference type="ARBA" id="ARBA00022840"/>
    </source>
</evidence>
<dbReference type="GO" id="GO:0016887">
    <property type="term" value="F:ATP hydrolysis activity"/>
    <property type="evidence" value="ECO:0007669"/>
    <property type="project" value="InterPro"/>
</dbReference>
<organism evidence="6 7">
    <name type="scientific">Brachybacterium ginsengisoli</name>
    <dbReference type="NCBI Taxonomy" id="1331682"/>
    <lineage>
        <taxon>Bacteria</taxon>
        <taxon>Bacillati</taxon>
        <taxon>Actinomycetota</taxon>
        <taxon>Actinomycetes</taxon>
        <taxon>Micrococcales</taxon>
        <taxon>Dermabacteraceae</taxon>
        <taxon>Brachybacterium</taxon>
    </lineage>
</organism>
<dbReference type="InterPro" id="IPR003439">
    <property type="entry name" value="ABC_transporter-like_ATP-bd"/>
</dbReference>
<dbReference type="InterPro" id="IPR027417">
    <property type="entry name" value="P-loop_NTPase"/>
</dbReference>
<evidence type="ECO:0000256" key="4">
    <source>
        <dbReference type="ARBA" id="ARBA00022967"/>
    </source>
</evidence>
<dbReference type="PROSITE" id="PS50893">
    <property type="entry name" value="ABC_TRANSPORTER_2"/>
    <property type="match status" value="1"/>
</dbReference>
<keyword evidence="1" id="KW-0813">Transport</keyword>
<feature type="domain" description="ABC transporter" evidence="5">
    <location>
        <begin position="9"/>
        <end position="241"/>
    </location>
</feature>
<evidence type="ECO:0000259" key="5">
    <source>
        <dbReference type="PROSITE" id="PS50893"/>
    </source>
</evidence>
<keyword evidence="4" id="KW-1278">Translocase</keyword>
<dbReference type="InterPro" id="IPR017871">
    <property type="entry name" value="ABC_transporter-like_CS"/>
</dbReference>
<gene>
    <name evidence="6" type="ORF">CFK41_14965</name>
</gene>
<dbReference type="KEGG" id="bgg:CFK41_14965"/>
<sequence>MGSRVNVVLDAVGLCHRFGTAEVLRGVDLRIHEGEMVGLVGPNGSGKTTALRVLHRDLVPDEGQVRLEGRDLATLSGRERARRIAVMAQESTGELPMTAADAVMLGRLPHRGLFGTTTRADDHLAAEALELAGAAHLARQDLATLSGGERQRVLLARALAQQPHLLLLDEPTNHLDIGAQHRTLQLVRAQGLTTLVVLHDLNLAARYCDRVVVLESGRIRAVGPPEEVLGADLVGELYTVAADRRTAADGIPQLLFRGRPVSR</sequence>
<dbReference type="PANTHER" id="PTHR42794:SF1">
    <property type="entry name" value="HEMIN IMPORT ATP-BINDING PROTEIN HMUV"/>
    <property type="match status" value="1"/>
</dbReference>